<dbReference type="EMBL" id="BGZO01000011">
    <property type="protein sequence ID" value="GBR75945.1"/>
    <property type="molecule type" value="Genomic_DNA"/>
</dbReference>
<dbReference type="Proteomes" id="UP000275925">
    <property type="component" value="Unassembled WGS sequence"/>
</dbReference>
<proteinExistence type="predicted"/>
<organism evidence="2 3">
    <name type="scientific">Candidatus Termititenax persephonae</name>
    <dbReference type="NCBI Taxonomy" id="2218525"/>
    <lineage>
        <taxon>Bacteria</taxon>
        <taxon>Bacillati</taxon>
        <taxon>Candidatus Margulisiibacteriota</taxon>
        <taxon>Candidatus Termititenacia</taxon>
        <taxon>Candidatus Termititenacales</taxon>
        <taxon>Candidatus Termititenacaceae</taxon>
        <taxon>Candidatus Termititenax</taxon>
    </lineage>
</organism>
<gene>
    <name evidence="2" type="ORF">NO2_0569</name>
</gene>
<evidence type="ECO:0000256" key="1">
    <source>
        <dbReference type="SAM" id="Coils"/>
    </source>
</evidence>
<protein>
    <submittedName>
        <fullName evidence="2">Uncharacterized protein</fullName>
    </submittedName>
</protein>
<keyword evidence="3" id="KW-1185">Reference proteome</keyword>
<name>A0A388TFW3_9BACT</name>
<evidence type="ECO:0000313" key="2">
    <source>
        <dbReference type="EMBL" id="GBR75945.1"/>
    </source>
</evidence>
<feature type="coiled-coil region" evidence="1">
    <location>
        <begin position="1850"/>
        <end position="1877"/>
    </location>
</feature>
<keyword evidence="1" id="KW-0175">Coiled coil</keyword>
<accession>A0A388TFW3</accession>
<evidence type="ECO:0000313" key="3">
    <source>
        <dbReference type="Proteomes" id="UP000275925"/>
    </source>
</evidence>
<comment type="caution">
    <text evidence="2">The sequence shown here is derived from an EMBL/GenBank/DDBJ whole genome shotgun (WGS) entry which is preliminary data.</text>
</comment>
<reference evidence="2 3" key="1">
    <citation type="journal article" date="2019" name="ISME J.">
        <title>Genome analyses of uncultured TG2/ZB3 bacteria in 'Margulisbacteria' specifically attached to ectosymbiotic spirochetes of protists in the termite gut.</title>
        <authorList>
            <person name="Utami Y.D."/>
            <person name="Kuwahara H."/>
            <person name="Igai K."/>
            <person name="Murakami T."/>
            <person name="Sugaya K."/>
            <person name="Morikawa T."/>
            <person name="Nagura Y."/>
            <person name="Yuki M."/>
            <person name="Deevong P."/>
            <person name="Inoue T."/>
            <person name="Kihara K."/>
            <person name="Lo N."/>
            <person name="Yamada A."/>
            <person name="Ohkuma M."/>
            <person name="Hongoh Y."/>
        </authorList>
    </citation>
    <scope>NUCLEOTIDE SEQUENCE [LARGE SCALE GENOMIC DNA]</scope>
    <source>
        <strain evidence="2">NkOx7-02</strain>
    </source>
</reference>
<sequence>MSSIGERRINWAAGVENGTATLKIDGNLDEKPYTALDAGRSMSINQHDYDALLQAFFDEVAYVERNGTSAAQKAIMLSSLKAKLTSMTQKDSNYEIEQVRSMAYARVSLTIAVASAYENEGKSSIAQDYYDMAKRLLLALNESDGRSEKNLNELYGTYSMKENLTTTGNGVNPNNGASSFALFNHTRDQQLWFLSMALQLVEEGRITEGDAKKISDILSGLATTAKNIRDELLSKGIYRIDNGKYTMFVEKKQNYDDMVEAEDFYNLAAAYFQCRSNLTTGESKYGQLYEQICKAKKETVVMNKKEMAEVVSEDYDYGSMIYLLKMQVLSDAFNLNPTTYLDAVGTIIDKFNFGLTTGTTGYQMPTQADFQDILSKIKDRVKEPVGRRGEIRNLSNKQLEYNTYVQAYYLNLAYRQTLGDYTALEELTGKSGDFYNRDGSSNETNCSLATRLLNKESSSFQRTLAFARRGIATMKVDIGGMNAGSANLGSPNLVATTPAERQQEYFTRAKELALQAEEARRAGNQGDYAAKLRTRIALDNSVINELNNTGIARPASYNTGNNLFAQNVHCDLAEAYISLRNENDAKTEYQTLKKDYLNLHNLLDPTSETYYVKLRSSFSSIELRFLFLAAQLEDDESVRKKILERIKSYCSPPQEKPEDLLSGKFLYNRQTTRNYWEAVAMLAEHDAKYAGEIKTELARAKTNNVTDVFYIQRLYNRVYFLDVLKRLKEYKKQGEWTAAIKLLDSDGTDGVDNVQNTLLESDQLAELYFQRAEFENLRYVYSPAQTKPTMLEDGLPATVTVNGHKITIPDTPANRQRLMYIRLARLASDQERDYAEILKLTQVFVQWDSDNKKLTCNLPGEYTVKESPDKKKSPEQYNAEFCDAMVCAYFEALNYLRDNNRAVLSSNNVPQTLAEIKTAFASYEGWQTAPSKLNEELGKLTLTTIQDAEEKVWSDARLRILSLYAGLNDDTAVYENISAKYLGYNNVKKATNGNYAYSSPTARAYWEALRGRLGVLAKNSENNLAGINGVFDLIATEYNNKKEASSLADIAYIRDLYAYALAAQCSAVLSQSTLTTEECRTLAAKIAELETLYGTIAADYEKRGWTKEIAEQRAGLIDLQTRAAMLSDTLDQKPQQAIDNLKTVYAKFGLGDASSPADKLCADIIRGNVEALLAAHRQKNISQPRLTLPDWLKAYSAVGLTADSYEKLSQGYEKRLHISFLLNQAKLGNEQAAKTLQALLTDSRAAKTTDEVGKDFFAIIQPRLDLDAAWNSLDAEYHGYLPQGIKAETIAQSYLRSQSAKTQAEAEDLLRLAWSQGDNPQAAIDGATVGNVSVPGYAAIARSMNLNDPRARGAVDNLISLYGYHPLTRDAEKNKGQLAALVESLEKVQSNDPPDPEFAQELYVKALLAQSEGYYRQGEMAKMAAMLDSVQRLLSGEVSNEEKTEQYYAYCEQRIRLFLKQAQNSGRAAADIAKGLAGLREEFNLISPANLPTSLTEKLLDSFITVNKPGEETAVIVPNLGKEVNDCFKDFGEDLAKDLAACRKYLLETCQTNYQRQLFIGILSNLANLTAGKTIDTETAAKLVEHGDADHYEQLVEGLLFDDKYLPTEQARKFLGSKFAAEVVKPRLRLGMAWLGVSGSDKESIDHEIKPGWLAVAKAVVEDIDALVKDNAVARTELREVDDLRYFALIKSGEAEQIKKALDYYLAQASTANTQSLIASAYAYDLREYAQALEYIASIDQGILTGASLNPVLFSIAMDCWSKQEPRKAIPQDIVQNYIAATTTQPGLYASDREKYALANIICSYVDQQLKNYDTESLSWLDNIILPSTEHSPQGRRYVEERINLLQARSAMAQRNYAAARAALEELLARLADVQDVLQPHPFTYLYNDVLRQLATIAEVQGDYDSALGFLNNVTYKSTDAKEVTQLGFYDKLQRAGVLYANGTAADCALARTLLNEVLNNNKSLPPEDQCLVYFKLLDIAFADKEQARTNPQHIVSLLIQLGALKSNMNTENLLLYELQRAACAELLSDTEQRAAALVNARTQAALLPEFVRREYLDLLDDLENYRRLECRDFAKINAGMSWATLALAQLDTADGLKDEEHFLTTRIIYLNGLITQGDVDALTKIEADLAVLTPEALSQLATKGLQNLVQKYCAELLLLQYTFRRAHCRFDPDGKMNERDKDTLAQLEANLTAAIGQLPEAAKNDFTKRLSALRDNAIDIPPYDMLADELTKAVVDLQGNSEQTDFWQFKKKLDKALDYAVALRGGGVASPEELIQALDTLYGLDLGLAAGEYANGRIMRYVSAFQDKRQKELPGFEFTPEEKGFGYYLLLKLLKNDSRYEQVLARARAEQAQGQGLLADRGADWYPESSALIIKYVNDQIDRNKKLKPGEQKPWLNEIQREKEASKTQGTAKILPEIEYVPSGNLVADYNAMSRENNVDQKIAMAEKSLKLPSTAVLQGNTPHTALKMLLDYLNALIRSRDENNAFQDRKIEALFKFMAGLSPQESSAEQNLSAVQESLANSHYYQLKIATLKIQYGASVLSEAVNRRDWNSPAMDGYIQNAKDLLRARQIKLGEQDKEDAEYTFIENLLNVLDGGTAVSADYHDLPEDALYLYVDLTYRLSAALLAQRQASPRRLDKAGKEMLNGLVALLEALPQDEKHEGVPPLQRAIDEAATKFYLDGFFSFGFGQNSSESDWNSTIANQYLLTPIETSGGFSTETATSIIGLAARLGYRPTNFFGIRLMPGLDFLFIKNRDSFWNEKLDSVREGFPIINNDNFNNTDHRFLVAPKLGFGLDFTAPSLGWGCLTWNNSLSLDANWSLTPQLRSPYAAARFGEETHWNNNWSGNAAYIGRLGFSKRFGLELRDTFGLSRSESRVSSETDDSYMEELYLATAWRNRVGGRFVFNPTGRWSFYAGGDYLYEKATDSYSLWQEVDRHGWGAELGASYYGKAVALSLSANFSQLAQYSRNMGINFQVTPLGIFDGRLTLFAGVGIDWLPGSSITGTKTVTATDKSGANPVTTTTVTNNIDTRPDQTNLRVNVGVKIPLGGK</sequence>